<comment type="caution">
    <text evidence="1">The sequence shown here is derived from an EMBL/GenBank/DDBJ whole genome shotgun (WGS) entry which is preliminary data.</text>
</comment>
<reference evidence="1" key="1">
    <citation type="submission" date="2021-02" db="EMBL/GenBank/DDBJ databases">
        <authorList>
            <person name="Dougan E. K."/>
            <person name="Rhodes N."/>
            <person name="Thang M."/>
            <person name="Chan C."/>
        </authorList>
    </citation>
    <scope>NUCLEOTIDE SEQUENCE</scope>
</reference>
<accession>A0A813E0W5</accession>
<gene>
    <name evidence="1" type="ORF">PGLA1383_LOCUS12034</name>
</gene>
<dbReference type="AlphaFoldDB" id="A0A813E0W5"/>
<protein>
    <submittedName>
        <fullName evidence="1">Uncharacterized protein</fullName>
    </submittedName>
</protein>
<evidence type="ECO:0000313" key="1">
    <source>
        <dbReference type="EMBL" id="CAE8593440.1"/>
    </source>
</evidence>
<dbReference type="OrthoDB" id="10310636at2759"/>
<proteinExistence type="predicted"/>
<dbReference type="Proteomes" id="UP000654075">
    <property type="component" value="Unassembled WGS sequence"/>
</dbReference>
<sequence>YWTIDEMTLNLHGQTGKYVGRVDIGRDSMFLKGVGCVTAAQGPGKAGLPCESECIPGQGEFGWCWIDKGQTDWGLCAKQCQENNKVAVMSALSCAELNWPSWSRYNQDRMVCSASNDRPLKGCSGKLSWAAAQHFCQVVGSRLCTSAELQGDEAAGTGCGLDGKHVWSSTSCGPGQFMAYSGYSKFKAEVTPKCAMGNQRLAEARCCADARTILVTFERSMRDSHSLPRHMAIRNSGGLENWQVVAGENFEGNQGFYLQSGMLDDQAPLDGQYLDIVLQDVPVATRGGTIQFYLKVSSEPAADILRFFIDEVEQSSMSSPMSGEIPWHLASFAFPGRQDKGKHTFQWRYQKDRSDSVGEDIACIDQIKVFGILGFQGD</sequence>
<name>A0A813E0W5_POLGL</name>
<keyword evidence="2" id="KW-1185">Reference proteome</keyword>
<feature type="non-terminal residue" evidence="1">
    <location>
        <position position="1"/>
    </location>
</feature>
<organism evidence="1 2">
    <name type="scientific">Polarella glacialis</name>
    <name type="common">Dinoflagellate</name>
    <dbReference type="NCBI Taxonomy" id="89957"/>
    <lineage>
        <taxon>Eukaryota</taxon>
        <taxon>Sar</taxon>
        <taxon>Alveolata</taxon>
        <taxon>Dinophyceae</taxon>
        <taxon>Suessiales</taxon>
        <taxon>Suessiaceae</taxon>
        <taxon>Polarella</taxon>
    </lineage>
</organism>
<evidence type="ECO:0000313" key="2">
    <source>
        <dbReference type="Proteomes" id="UP000654075"/>
    </source>
</evidence>
<dbReference type="EMBL" id="CAJNNV010006345">
    <property type="protein sequence ID" value="CAE8593440.1"/>
    <property type="molecule type" value="Genomic_DNA"/>
</dbReference>